<accession>A0A4R2BE33</accession>
<keyword evidence="1" id="KW-0472">Membrane</keyword>
<dbReference type="EMBL" id="SLVV01000008">
    <property type="protein sequence ID" value="TCN24119.1"/>
    <property type="molecule type" value="Genomic_DNA"/>
</dbReference>
<organism evidence="2 3">
    <name type="scientific">Mesobacillus foraminis</name>
    <dbReference type="NCBI Taxonomy" id="279826"/>
    <lineage>
        <taxon>Bacteria</taxon>
        <taxon>Bacillati</taxon>
        <taxon>Bacillota</taxon>
        <taxon>Bacilli</taxon>
        <taxon>Bacillales</taxon>
        <taxon>Bacillaceae</taxon>
        <taxon>Mesobacillus</taxon>
    </lineage>
</organism>
<evidence type="ECO:0000256" key="1">
    <source>
        <dbReference type="SAM" id="Phobius"/>
    </source>
</evidence>
<dbReference type="RefSeq" id="WP_132008196.1">
    <property type="nucleotide sequence ID" value="NZ_JABUHM010000007.1"/>
</dbReference>
<keyword evidence="3" id="KW-1185">Reference proteome</keyword>
<feature type="transmembrane region" description="Helical" evidence="1">
    <location>
        <begin position="55"/>
        <end position="75"/>
    </location>
</feature>
<keyword evidence="1" id="KW-1133">Transmembrane helix</keyword>
<feature type="transmembrane region" description="Helical" evidence="1">
    <location>
        <begin position="6"/>
        <end position="21"/>
    </location>
</feature>
<dbReference type="Proteomes" id="UP000295689">
    <property type="component" value="Unassembled WGS sequence"/>
</dbReference>
<gene>
    <name evidence="2" type="ORF">EV146_108233</name>
</gene>
<sequence length="95" mass="10754">MEHLVQFSFAVIILIIQYFVSKRGSAWLGAILPLIYIGLFVYGYVTGFFEGKSEVSVLAALFGGSVLLVSAWMKGRDAMYRQRKRELNKMKAKDL</sequence>
<keyword evidence="1" id="KW-0812">Transmembrane</keyword>
<feature type="transmembrane region" description="Helical" evidence="1">
    <location>
        <begin position="28"/>
        <end position="49"/>
    </location>
</feature>
<evidence type="ECO:0000313" key="3">
    <source>
        <dbReference type="Proteomes" id="UP000295689"/>
    </source>
</evidence>
<name>A0A4R2BE33_9BACI</name>
<dbReference type="AlphaFoldDB" id="A0A4R2BE33"/>
<evidence type="ECO:0000313" key="2">
    <source>
        <dbReference type="EMBL" id="TCN24119.1"/>
    </source>
</evidence>
<comment type="caution">
    <text evidence="2">The sequence shown here is derived from an EMBL/GenBank/DDBJ whole genome shotgun (WGS) entry which is preliminary data.</text>
</comment>
<protein>
    <submittedName>
        <fullName evidence="2">Uncharacterized protein</fullName>
    </submittedName>
</protein>
<proteinExistence type="predicted"/>
<reference evidence="2 3" key="1">
    <citation type="journal article" date="2015" name="Stand. Genomic Sci.">
        <title>Genomic Encyclopedia of Bacterial and Archaeal Type Strains, Phase III: the genomes of soil and plant-associated and newly described type strains.</title>
        <authorList>
            <person name="Whitman W.B."/>
            <person name="Woyke T."/>
            <person name="Klenk H.P."/>
            <person name="Zhou Y."/>
            <person name="Lilburn T.G."/>
            <person name="Beck B.J."/>
            <person name="De Vos P."/>
            <person name="Vandamme P."/>
            <person name="Eisen J.A."/>
            <person name="Garrity G."/>
            <person name="Hugenholtz P."/>
            <person name="Kyrpides N.C."/>
        </authorList>
    </citation>
    <scope>NUCLEOTIDE SEQUENCE [LARGE SCALE GENOMIC DNA]</scope>
    <source>
        <strain evidence="2 3">CV53</strain>
    </source>
</reference>